<reference evidence="2 3" key="1">
    <citation type="submission" date="2017-09" db="EMBL/GenBank/DDBJ databases">
        <title>Depth-based differentiation of microbial function through sediment-hosted aquifers and enrichment of novel symbionts in the deep terrestrial subsurface.</title>
        <authorList>
            <person name="Probst A.J."/>
            <person name="Ladd B."/>
            <person name="Jarett J.K."/>
            <person name="Geller-Mcgrath D.E."/>
            <person name="Sieber C.M."/>
            <person name="Emerson J.B."/>
            <person name="Anantharaman K."/>
            <person name="Thomas B.C."/>
            <person name="Malmstrom R."/>
            <person name="Stieglmeier M."/>
            <person name="Klingl A."/>
            <person name="Woyke T."/>
            <person name="Ryan C.M."/>
            <person name="Banfield J.F."/>
        </authorList>
    </citation>
    <scope>NUCLEOTIDE SEQUENCE [LARGE SCALE GENOMIC DNA]</scope>
    <source>
        <strain evidence="2">CG_4_10_14_0_8_um_filter_42_10</strain>
    </source>
</reference>
<dbReference type="CDD" id="cd02440">
    <property type="entry name" value="AdoMet_MTases"/>
    <property type="match status" value="1"/>
</dbReference>
<accession>A0A2M7RIX8</accession>
<dbReference type="Gene3D" id="3.40.50.150">
    <property type="entry name" value="Vaccinia Virus protein VP39"/>
    <property type="match status" value="1"/>
</dbReference>
<dbReference type="InterPro" id="IPR025714">
    <property type="entry name" value="Methyltranfer_dom"/>
</dbReference>
<dbReference type="Proteomes" id="UP000230779">
    <property type="component" value="Unassembled WGS sequence"/>
</dbReference>
<dbReference type="EMBL" id="PFMD01000032">
    <property type="protein sequence ID" value="PIY96713.1"/>
    <property type="molecule type" value="Genomic_DNA"/>
</dbReference>
<sequence length="184" mass="20209">MDQKVAGGNELLNPEAVLKEAGVGFGQRVADLGCGGMAYFTLQAGKIVGSKGRVYAVDILKSVLENVKTRVKLEGLDNVKAVWSNVEILGATKIKEASLDFALLINTLFQSKKHKEMISEAWRLLKKGGRLVIVDWRSIATPFGPALDDRVTEAEIEQIAQELGIKKEKTFEAGPYHYGFVFLK</sequence>
<proteinExistence type="predicted"/>
<evidence type="ECO:0000313" key="3">
    <source>
        <dbReference type="Proteomes" id="UP000230779"/>
    </source>
</evidence>
<dbReference type="InterPro" id="IPR029063">
    <property type="entry name" value="SAM-dependent_MTases_sf"/>
</dbReference>
<gene>
    <name evidence="2" type="ORF">COY66_03310</name>
</gene>
<evidence type="ECO:0000259" key="1">
    <source>
        <dbReference type="Pfam" id="PF13847"/>
    </source>
</evidence>
<evidence type="ECO:0000313" key="2">
    <source>
        <dbReference type="EMBL" id="PIY96713.1"/>
    </source>
</evidence>
<dbReference type="Pfam" id="PF13847">
    <property type="entry name" value="Methyltransf_31"/>
    <property type="match status" value="1"/>
</dbReference>
<protein>
    <recommendedName>
        <fullName evidence="1">Methyltransferase domain-containing protein</fullName>
    </recommendedName>
</protein>
<feature type="domain" description="Methyltransferase" evidence="1">
    <location>
        <begin position="27"/>
        <end position="143"/>
    </location>
</feature>
<dbReference type="SUPFAM" id="SSF53335">
    <property type="entry name" value="S-adenosyl-L-methionine-dependent methyltransferases"/>
    <property type="match status" value="1"/>
</dbReference>
<organism evidence="2 3">
    <name type="scientific">Candidatus Kerfeldbacteria bacterium CG_4_10_14_0_8_um_filter_42_10</name>
    <dbReference type="NCBI Taxonomy" id="2014248"/>
    <lineage>
        <taxon>Bacteria</taxon>
        <taxon>Candidatus Kerfeldiibacteriota</taxon>
    </lineage>
</organism>
<name>A0A2M7RIX8_9BACT</name>
<comment type="caution">
    <text evidence="2">The sequence shown here is derived from an EMBL/GenBank/DDBJ whole genome shotgun (WGS) entry which is preliminary data.</text>
</comment>
<dbReference type="AlphaFoldDB" id="A0A2M7RIX8"/>